<keyword evidence="11 13" id="KW-0503">Monooxygenase</keyword>
<reference evidence="14 15" key="1">
    <citation type="submission" date="2024-01" db="EMBL/GenBank/DDBJ databases">
        <title>A draft genome for the cacao thread blight pathogen Marasmiellus scandens.</title>
        <authorList>
            <person name="Baruah I.K."/>
            <person name="Leung J."/>
            <person name="Bukari Y."/>
            <person name="Amoako-Attah I."/>
            <person name="Meinhardt L.W."/>
            <person name="Bailey B.A."/>
            <person name="Cohen S.P."/>
        </authorList>
    </citation>
    <scope>NUCLEOTIDE SEQUENCE [LARGE SCALE GENOMIC DNA]</scope>
    <source>
        <strain evidence="14 15">GH-19</strain>
    </source>
</reference>
<evidence type="ECO:0000313" key="14">
    <source>
        <dbReference type="EMBL" id="KAK7461677.1"/>
    </source>
</evidence>
<dbReference type="Gene3D" id="1.10.630.10">
    <property type="entry name" value="Cytochrome P450"/>
    <property type="match status" value="1"/>
</dbReference>
<dbReference type="PRINTS" id="PR00385">
    <property type="entry name" value="P450"/>
</dbReference>
<dbReference type="Pfam" id="PF00067">
    <property type="entry name" value="p450"/>
    <property type="match status" value="1"/>
</dbReference>
<name>A0ABR1JKJ2_9AGAR</name>
<dbReference type="InterPro" id="IPR001128">
    <property type="entry name" value="Cyt_P450"/>
</dbReference>
<dbReference type="InterPro" id="IPR050121">
    <property type="entry name" value="Cytochrome_P450_monoxygenase"/>
</dbReference>
<evidence type="ECO:0000256" key="9">
    <source>
        <dbReference type="ARBA" id="ARBA00023002"/>
    </source>
</evidence>
<evidence type="ECO:0000256" key="8">
    <source>
        <dbReference type="ARBA" id="ARBA00022989"/>
    </source>
</evidence>
<evidence type="ECO:0000256" key="10">
    <source>
        <dbReference type="ARBA" id="ARBA00023004"/>
    </source>
</evidence>
<keyword evidence="6" id="KW-0812">Transmembrane</keyword>
<proteinExistence type="inferred from homology"/>
<evidence type="ECO:0000313" key="15">
    <source>
        <dbReference type="Proteomes" id="UP001498398"/>
    </source>
</evidence>
<comment type="similarity">
    <text evidence="4 13">Belongs to the cytochrome P450 family.</text>
</comment>
<keyword evidence="8" id="KW-1133">Transmembrane helix</keyword>
<evidence type="ECO:0000256" key="4">
    <source>
        <dbReference type="ARBA" id="ARBA00010617"/>
    </source>
</evidence>
<evidence type="ECO:0000256" key="1">
    <source>
        <dbReference type="ARBA" id="ARBA00001971"/>
    </source>
</evidence>
<dbReference type="InterPro" id="IPR002401">
    <property type="entry name" value="Cyt_P450_E_grp-I"/>
</dbReference>
<dbReference type="EMBL" id="JBANRG010000012">
    <property type="protein sequence ID" value="KAK7461677.1"/>
    <property type="molecule type" value="Genomic_DNA"/>
</dbReference>
<evidence type="ECO:0000256" key="5">
    <source>
        <dbReference type="ARBA" id="ARBA00022617"/>
    </source>
</evidence>
<keyword evidence="10 13" id="KW-0408">Iron</keyword>
<evidence type="ECO:0000256" key="12">
    <source>
        <dbReference type="ARBA" id="ARBA00023136"/>
    </source>
</evidence>
<keyword evidence="12" id="KW-0472">Membrane</keyword>
<dbReference type="InterPro" id="IPR017972">
    <property type="entry name" value="Cyt_P450_CS"/>
</dbReference>
<keyword evidence="15" id="KW-1185">Reference proteome</keyword>
<evidence type="ECO:0000256" key="7">
    <source>
        <dbReference type="ARBA" id="ARBA00022723"/>
    </source>
</evidence>
<dbReference type="SUPFAM" id="SSF48264">
    <property type="entry name" value="Cytochrome P450"/>
    <property type="match status" value="1"/>
</dbReference>
<dbReference type="Proteomes" id="UP001498398">
    <property type="component" value="Unassembled WGS sequence"/>
</dbReference>
<accession>A0ABR1JKJ2</accession>
<dbReference type="PANTHER" id="PTHR24305">
    <property type="entry name" value="CYTOCHROME P450"/>
    <property type="match status" value="1"/>
</dbReference>
<dbReference type="PANTHER" id="PTHR24305:SF166">
    <property type="entry name" value="CYTOCHROME P450 12A4, MITOCHONDRIAL-RELATED"/>
    <property type="match status" value="1"/>
</dbReference>
<comment type="caution">
    <text evidence="14">The sequence shown here is derived from an EMBL/GenBank/DDBJ whole genome shotgun (WGS) entry which is preliminary data.</text>
</comment>
<evidence type="ECO:0008006" key="16">
    <source>
        <dbReference type="Google" id="ProtNLM"/>
    </source>
</evidence>
<keyword evidence="9 13" id="KW-0560">Oxidoreductase</keyword>
<evidence type="ECO:0000256" key="3">
    <source>
        <dbReference type="ARBA" id="ARBA00004721"/>
    </source>
</evidence>
<evidence type="ECO:0000256" key="2">
    <source>
        <dbReference type="ARBA" id="ARBA00004370"/>
    </source>
</evidence>
<comment type="cofactor">
    <cofactor evidence="1">
        <name>heme</name>
        <dbReference type="ChEBI" id="CHEBI:30413"/>
    </cofactor>
</comment>
<comment type="pathway">
    <text evidence="3">Secondary metabolite biosynthesis; terpenoid biosynthesis.</text>
</comment>
<dbReference type="PRINTS" id="PR00463">
    <property type="entry name" value="EP450I"/>
</dbReference>
<organism evidence="14 15">
    <name type="scientific">Marasmiellus scandens</name>
    <dbReference type="NCBI Taxonomy" id="2682957"/>
    <lineage>
        <taxon>Eukaryota</taxon>
        <taxon>Fungi</taxon>
        <taxon>Dikarya</taxon>
        <taxon>Basidiomycota</taxon>
        <taxon>Agaricomycotina</taxon>
        <taxon>Agaricomycetes</taxon>
        <taxon>Agaricomycetidae</taxon>
        <taxon>Agaricales</taxon>
        <taxon>Marasmiineae</taxon>
        <taxon>Omphalotaceae</taxon>
        <taxon>Marasmiellus</taxon>
    </lineage>
</organism>
<evidence type="ECO:0000256" key="6">
    <source>
        <dbReference type="ARBA" id="ARBA00022692"/>
    </source>
</evidence>
<dbReference type="InterPro" id="IPR036396">
    <property type="entry name" value="Cyt_P450_sf"/>
</dbReference>
<keyword evidence="5 13" id="KW-0349">Heme</keyword>
<comment type="subcellular location">
    <subcellularLocation>
        <location evidence="2">Membrane</location>
    </subcellularLocation>
</comment>
<gene>
    <name evidence="14" type="ORF">VKT23_008105</name>
</gene>
<evidence type="ECO:0000256" key="13">
    <source>
        <dbReference type="RuleBase" id="RU000461"/>
    </source>
</evidence>
<sequence length="606" mass="69371">MSLQQLVYTAGLGAIVLWVVKTWSQCKVVTSRASIREIHGITTFFSRDSGIGGLLKSSSMITLGPLYLWNNKREWYEGSGWDISAAISLFPRLRTTWIVSDPILLKRVTSSRIEFPKPTEQYAVLRLFGRNILTEEGEEWKKYKRICAPAFSERNNRLVWDYSLRIMTGFFEEVWLCDKGERNTEIIIEDFKIPCTQFALRVIVAAAFGQLLSWKQVDTSYVSFSDLSIQPQSNLDTSLDSPETFTIEQIFKIISEDFMLKLVLPDWVFRSAELGLWPFAERTRKKIINVRKAFDGLQAYMEDIIATRRSGISVYGHSLMEVAPEQKADLFSNLIEANESRGEPLKNGLVWDSELAEYVPAGDDDSKASQNLQNEIEHTKLNDTELMGNIFIFLLAGHETTAHSVCYALALLALYQEEQEKLYQDIISVCSDGRFPTYDDFPRLTRTMAVMQETLRLFPPVTVVPKMSAEDATFVVQNRKNGRELSIPIEKDDDIVLHVVGTHYNPHYWDNPTEFIPERFMPGSNWPRDAYIPFSAGSRSCMGRRFAEIEGVAIITALILKYKVGVKEEAQFRDESFEERKNRVLESRSGLTLTPLRIPLAFMQRE</sequence>
<keyword evidence="7 13" id="KW-0479">Metal-binding</keyword>
<protein>
    <recommendedName>
        <fullName evidence="16">Cytochrome P450</fullName>
    </recommendedName>
</protein>
<dbReference type="PROSITE" id="PS00086">
    <property type="entry name" value="CYTOCHROME_P450"/>
    <property type="match status" value="1"/>
</dbReference>
<evidence type="ECO:0000256" key="11">
    <source>
        <dbReference type="ARBA" id="ARBA00023033"/>
    </source>
</evidence>